<reference evidence="4" key="3">
    <citation type="submission" date="2023-06" db="EMBL/GenBank/DDBJ databases">
        <authorList>
            <person name="Lucena T."/>
            <person name="Sun Q."/>
        </authorList>
    </citation>
    <scope>NUCLEOTIDE SEQUENCE</scope>
    <source>
        <strain evidence="4">CECT 7184</strain>
    </source>
</reference>
<gene>
    <name evidence="2" type="ORF">QW060_05260</name>
    <name evidence="3" type="ORF">QW060_26150</name>
    <name evidence="4" type="ORF">QW060_26335</name>
</gene>
<dbReference type="EMBL" id="JAUFQU010000084">
    <property type="protein sequence ID" value="MDN3710349.1"/>
    <property type="molecule type" value="Genomic_DNA"/>
</dbReference>
<evidence type="ECO:0000313" key="2">
    <source>
        <dbReference type="EMBL" id="MDN3706535.1"/>
    </source>
</evidence>
<evidence type="ECO:0000313" key="5">
    <source>
        <dbReference type="Proteomes" id="UP001242368"/>
    </source>
</evidence>
<evidence type="ECO:0000256" key="1">
    <source>
        <dbReference type="SAM" id="Phobius"/>
    </source>
</evidence>
<keyword evidence="1" id="KW-0472">Membrane</keyword>
<evidence type="ECO:0000313" key="3">
    <source>
        <dbReference type="EMBL" id="MDN3710313.1"/>
    </source>
</evidence>
<feature type="transmembrane region" description="Helical" evidence="1">
    <location>
        <begin position="203"/>
        <end position="220"/>
    </location>
</feature>
<comment type="caution">
    <text evidence="4">The sequence shown here is derived from an EMBL/GenBank/DDBJ whole genome shotgun (WGS) entry which is preliminary data.</text>
</comment>
<sequence length="279" mass="33335">MEASNSNNIELILNSITDFSFEFDFEEVKKHMVLEEVSNEELTKLGKEKINENFSKNVFKIKLPNGNLIDAESIYKHSLEKNIKEPVLFINPDHKYVRWIIKKDFTTNQLKNKIRNHLKLDKNIDFNELQKSLLKEDIQQQEIVGYINELPIKTTEYMTEGKFIIQSSCSKKYGRKLVFETIQELKIEKDIFVKSKVKQDIKYIRYYFMFVFAVSILWFLSKQTQIFEDWFISVTGFVLFIIPLVVMRLINHSIFDSLLFRKKAEKKYENDYYKKLSIE</sequence>
<dbReference type="RefSeq" id="WP_290362604.1">
    <property type="nucleotide sequence ID" value="NZ_JAUFQU010000001.1"/>
</dbReference>
<reference evidence="4" key="1">
    <citation type="journal article" date="2014" name="Int. J. Syst. Evol. Microbiol.">
        <title>Complete genome of a new Firmicutes species belonging to the dominant human colonic microbiota ('Ruminococcus bicirculans') reveals two chromosomes and a selective capacity to utilize plant glucans.</title>
        <authorList>
            <consortium name="NISC Comparative Sequencing Program"/>
            <person name="Wegmann U."/>
            <person name="Louis P."/>
            <person name="Goesmann A."/>
            <person name="Henrissat B."/>
            <person name="Duncan S.H."/>
            <person name="Flint H.J."/>
        </authorList>
    </citation>
    <scope>NUCLEOTIDE SEQUENCE</scope>
    <source>
        <strain evidence="4">CECT 7184</strain>
    </source>
</reference>
<proteinExistence type="predicted"/>
<dbReference type="EMBL" id="JAUFQU010000001">
    <property type="protein sequence ID" value="MDN3706535.1"/>
    <property type="molecule type" value="Genomic_DNA"/>
</dbReference>
<feature type="transmembrane region" description="Helical" evidence="1">
    <location>
        <begin position="232"/>
        <end position="251"/>
    </location>
</feature>
<dbReference type="EMBL" id="JAUFQU010000083">
    <property type="protein sequence ID" value="MDN3710313.1"/>
    <property type="molecule type" value="Genomic_DNA"/>
</dbReference>
<organism evidence="4 5">
    <name type="scientific">Paenimyroides ceti</name>
    <dbReference type="NCBI Taxonomy" id="395087"/>
    <lineage>
        <taxon>Bacteria</taxon>
        <taxon>Pseudomonadati</taxon>
        <taxon>Bacteroidota</taxon>
        <taxon>Flavobacteriia</taxon>
        <taxon>Flavobacteriales</taxon>
        <taxon>Flavobacteriaceae</taxon>
        <taxon>Paenimyroides</taxon>
    </lineage>
</organism>
<dbReference type="Proteomes" id="UP001242368">
    <property type="component" value="Unassembled WGS sequence"/>
</dbReference>
<keyword evidence="5" id="KW-1185">Reference proteome</keyword>
<keyword evidence="1" id="KW-1133">Transmembrane helix</keyword>
<reference evidence="5" key="2">
    <citation type="journal article" date="2019" name="Int. J. Syst. Evol. Microbiol.">
        <title>The Global Catalogue of Microorganisms (GCM) 10K type strain sequencing project: providing services to taxonomists for standard genome sequencing and annotation.</title>
        <authorList>
            <consortium name="The Broad Institute Genomics Platform"/>
            <consortium name="The Broad Institute Genome Sequencing Center for Infectious Disease"/>
            <person name="Wu L."/>
            <person name="Ma J."/>
        </authorList>
    </citation>
    <scope>NUCLEOTIDE SEQUENCE [LARGE SCALE GENOMIC DNA]</scope>
    <source>
        <strain evidence="5">CECT 7184</strain>
    </source>
</reference>
<protein>
    <submittedName>
        <fullName evidence="4">Uncharacterized protein</fullName>
    </submittedName>
</protein>
<accession>A0ABT8D534</accession>
<keyword evidence="1" id="KW-0812">Transmembrane</keyword>
<name>A0ABT8D534_9FLAO</name>
<evidence type="ECO:0000313" key="4">
    <source>
        <dbReference type="EMBL" id="MDN3710349.1"/>
    </source>
</evidence>